<dbReference type="EC" id="2.3.2.27" evidence="4 15"/>
<keyword evidence="19" id="KW-1185">Reference proteome</keyword>
<protein>
    <recommendedName>
        <fullName evidence="5 15">Non-structural maintenance of chromosomes element 1 homolog</fullName>
        <ecNumber evidence="4 15">2.3.2.27</ecNumber>
    </recommendedName>
</protein>
<evidence type="ECO:0000256" key="5">
    <source>
        <dbReference type="ARBA" id="ARBA00019422"/>
    </source>
</evidence>
<feature type="region of interest" description="Disordered" evidence="16">
    <location>
        <begin position="289"/>
        <end position="348"/>
    </location>
</feature>
<evidence type="ECO:0000256" key="13">
    <source>
        <dbReference type="ARBA" id="ARBA00023204"/>
    </source>
</evidence>
<dbReference type="InterPro" id="IPR011513">
    <property type="entry name" value="Nse1"/>
</dbReference>
<comment type="function">
    <text evidence="15">Acts in a DNA repair pathway for removal of UV-induced DNA damage that is distinct from classical nucleotide excision repair and in repair of ionizing radiation damage. Functions in homologous recombination repair of DNA double strand breaks and in recovery of stalled replication forks.</text>
</comment>
<evidence type="ECO:0000256" key="4">
    <source>
        <dbReference type="ARBA" id="ARBA00012483"/>
    </source>
</evidence>
<evidence type="ECO:0000256" key="1">
    <source>
        <dbReference type="ARBA" id="ARBA00000900"/>
    </source>
</evidence>
<proteinExistence type="inferred from homology"/>
<dbReference type="InterPro" id="IPR036388">
    <property type="entry name" value="WH-like_DNA-bd_sf"/>
</dbReference>
<evidence type="ECO:0000256" key="6">
    <source>
        <dbReference type="ARBA" id="ARBA00022679"/>
    </source>
</evidence>
<dbReference type="InterPro" id="IPR013083">
    <property type="entry name" value="Znf_RING/FYVE/PHD"/>
</dbReference>
<dbReference type="GO" id="GO:0030915">
    <property type="term" value="C:Smc5-Smc6 complex"/>
    <property type="evidence" value="ECO:0007669"/>
    <property type="project" value="UniProtKB-UniRule"/>
</dbReference>
<evidence type="ECO:0000256" key="2">
    <source>
        <dbReference type="ARBA" id="ARBA00004123"/>
    </source>
</evidence>
<evidence type="ECO:0000256" key="14">
    <source>
        <dbReference type="ARBA" id="ARBA00023242"/>
    </source>
</evidence>
<evidence type="ECO:0000256" key="12">
    <source>
        <dbReference type="ARBA" id="ARBA00023172"/>
    </source>
</evidence>
<keyword evidence="14 15" id="KW-0539">Nucleus</keyword>
<keyword evidence="6 15" id="KW-0808">Transferase</keyword>
<gene>
    <name evidence="18" type="ORF">MKZ38_005981</name>
</gene>
<keyword evidence="11 15" id="KW-0862">Zinc</keyword>
<keyword evidence="12 15" id="KW-0233">DNA recombination</keyword>
<evidence type="ECO:0000256" key="7">
    <source>
        <dbReference type="ARBA" id="ARBA00022723"/>
    </source>
</evidence>
<evidence type="ECO:0000256" key="15">
    <source>
        <dbReference type="RuleBase" id="RU368018"/>
    </source>
</evidence>
<feature type="compositionally biased region" description="Acidic residues" evidence="16">
    <location>
        <begin position="338"/>
        <end position="348"/>
    </location>
</feature>
<evidence type="ECO:0000256" key="16">
    <source>
        <dbReference type="SAM" id="MobiDB-lite"/>
    </source>
</evidence>
<dbReference type="GO" id="GO:0008270">
    <property type="term" value="F:zinc ion binding"/>
    <property type="evidence" value="ECO:0007669"/>
    <property type="project" value="UniProtKB-KW"/>
</dbReference>
<feature type="compositionally biased region" description="Low complexity" evidence="16">
    <location>
        <begin position="313"/>
        <end position="332"/>
    </location>
</feature>
<evidence type="ECO:0000259" key="17">
    <source>
        <dbReference type="Pfam" id="PF08746"/>
    </source>
</evidence>
<comment type="subunit">
    <text evidence="15">Component of the Smc5-Smc6 complex.</text>
</comment>
<keyword evidence="13 15" id="KW-0234">DNA repair</keyword>
<comment type="caution">
    <text evidence="18">The sequence shown here is derived from an EMBL/GenBank/DDBJ whole genome shotgun (WGS) entry which is preliminary data.</text>
</comment>
<feature type="domain" description="Non-structural maintenance of chromosomes element 1 RING C4HC3-type" evidence="17">
    <location>
        <begin position="225"/>
        <end position="268"/>
    </location>
</feature>
<evidence type="ECO:0000256" key="11">
    <source>
        <dbReference type="ARBA" id="ARBA00022833"/>
    </source>
</evidence>
<evidence type="ECO:0000256" key="3">
    <source>
        <dbReference type="ARBA" id="ARBA00010258"/>
    </source>
</evidence>
<evidence type="ECO:0000256" key="10">
    <source>
        <dbReference type="ARBA" id="ARBA00022786"/>
    </source>
</evidence>
<comment type="similarity">
    <text evidence="3 15">Belongs to the NSE1 family.</text>
</comment>
<organism evidence="18 19">
    <name type="scientific">Zalerion maritima</name>
    <dbReference type="NCBI Taxonomy" id="339359"/>
    <lineage>
        <taxon>Eukaryota</taxon>
        <taxon>Fungi</taxon>
        <taxon>Dikarya</taxon>
        <taxon>Ascomycota</taxon>
        <taxon>Pezizomycotina</taxon>
        <taxon>Sordariomycetes</taxon>
        <taxon>Lulworthiomycetidae</taxon>
        <taxon>Lulworthiales</taxon>
        <taxon>Lulworthiaceae</taxon>
        <taxon>Zalerion</taxon>
    </lineage>
</organism>
<dbReference type="GO" id="GO:0061630">
    <property type="term" value="F:ubiquitin protein ligase activity"/>
    <property type="evidence" value="ECO:0007669"/>
    <property type="project" value="UniProtKB-EC"/>
</dbReference>
<accession>A0AAD5RK43</accession>
<sequence length="348" mass="38776">MVDANRAFVQGLMSRGTLTFDEAKPMIAAIFNAEDPDAEEPYTLDSVTEEQFMAFINAASHSLAPFDYQVKHARHQTTRKRIFALINVADDAVTQFATTHSADDLSYIKRLLHAMFDTNNTKRLELMAVDHTDALNLRRPPPSQNNDEEDENSNGKIQRKADKGLTIEGADTLLKNLIGEGWLEKTPKRHYTPSPRGLMELRRWLLETFNDADAEPNEWQRIKMCVACKEIVTIGQRCADPDCNVRLHDICTNAYFRTRRGGTKCPTCDAPWSGDNFVGDRALGRDRAVRQSAGRRRSGGSAAAQINGDYRSSRSSQTAAAAAAARSQPSSPVNERVPEDEDEDESGE</sequence>
<dbReference type="PANTHER" id="PTHR20973">
    <property type="entry name" value="NON-SMC ELEMENT 1-RELATED"/>
    <property type="match status" value="1"/>
</dbReference>
<dbReference type="Pfam" id="PF08746">
    <property type="entry name" value="zf-RING-like"/>
    <property type="match status" value="1"/>
</dbReference>
<evidence type="ECO:0000256" key="9">
    <source>
        <dbReference type="ARBA" id="ARBA00022771"/>
    </source>
</evidence>
<evidence type="ECO:0000313" key="18">
    <source>
        <dbReference type="EMBL" id="KAJ2896009.1"/>
    </source>
</evidence>
<dbReference type="GO" id="GO:0005634">
    <property type="term" value="C:nucleus"/>
    <property type="evidence" value="ECO:0007669"/>
    <property type="project" value="UniProtKB-SubCell"/>
</dbReference>
<dbReference type="Gene3D" id="3.90.1150.220">
    <property type="match status" value="1"/>
</dbReference>
<evidence type="ECO:0000313" key="19">
    <source>
        <dbReference type="Proteomes" id="UP001201980"/>
    </source>
</evidence>
<keyword evidence="8 15" id="KW-0227">DNA damage</keyword>
<dbReference type="Pfam" id="PF07574">
    <property type="entry name" value="SMC_Nse1"/>
    <property type="match status" value="1"/>
</dbReference>
<dbReference type="Gene3D" id="1.10.10.10">
    <property type="entry name" value="Winged helix-like DNA-binding domain superfamily/Winged helix DNA-binding domain"/>
    <property type="match status" value="1"/>
</dbReference>
<name>A0AAD5RK43_9PEZI</name>
<keyword evidence="7 15" id="KW-0479">Metal-binding</keyword>
<dbReference type="EMBL" id="JAKWBI020000361">
    <property type="protein sequence ID" value="KAJ2896009.1"/>
    <property type="molecule type" value="Genomic_DNA"/>
</dbReference>
<keyword evidence="10 15" id="KW-0833">Ubl conjugation pathway</keyword>
<dbReference type="AlphaFoldDB" id="A0AAD5RK43"/>
<dbReference type="CDD" id="cd16493">
    <property type="entry name" value="RING-CH-C4HC3_NSE1"/>
    <property type="match status" value="1"/>
</dbReference>
<comment type="catalytic activity">
    <reaction evidence="1 15">
        <text>S-ubiquitinyl-[E2 ubiquitin-conjugating enzyme]-L-cysteine + [acceptor protein]-L-lysine = [E2 ubiquitin-conjugating enzyme]-L-cysteine + N(6)-ubiquitinyl-[acceptor protein]-L-lysine.</text>
        <dbReference type="EC" id="2.3.2.27"/>
    </reaction>
</comment>
<keyword evidence="9 15" id="KW-0863">Zinc-finger</keyword>
<dbReference type="PANTHER" id="PTHR20973:SF0">
    <property type="entry name" value="NON-STRUCTURAL MAINTENANCE OF CHROMOSOMES ELEMENT 1 HOMOLOG"/>
    <property type="match status" value="1"/>
</dbReference>
<comment type="subcellular location">
    <subcellularLocation>
        <location evidence="2 15">Nucleus</location>
    </subcellularLocation>
</comment>
<dbReference type="GO" id="GO:0000724">
    <property type="term" value="P:double-strand break repair via homologous recombination"/>
    <property type="evidence" value="ECO:0007669"/>
    <property type="project" value="TreeGrafter"/>
</dbReference>
<dbReference type="InterPro" id="IPR014857">
    <property type="entry name" value="Nse1_RING_C4HC3-type"/>
</dbReference>
<evidence type="ECO:0000256" key="8">
    <source>
        <dbReference type="ARBA" id="ARBA00022763"/>
    </source>
</evidence>
<dbReference type="Proteomes" id="UP001201980">
    <property type="component" value="Unassembled WGS sequence"/>
</dbReference>
<feature type="region of interest" description="Disordered" evidence="16">
    <location>
        <begin position="132"/>
        <end position="161"/>
    </location>
</feature>
<reference evidence="18" key="1">
    <citation type="submission" date="2022-07" db="EMBL/GenBank/DDBJ databases">
        <title>Draft genome sequence of Zalerion maritima ATCC 34329, a (micro)plastics degrading marine fungus.</title>
        <authorList>
            <person name="Paco A."/>
            <person name="Goncalves M.F.M."/>
            <person name="Rocha-Santos T.A.P."/>
            <person name="Alves A."/>
        </authorList>
    </citation>
    <scope>NUCLEOTIDE SEQUENCE</scope>
    <source>
        <strain evidence="18">ATCC 34329</strain>
    </source>
</reference>
<dbReference type="Gene3D" id="3.30.40.10">
    <property type="entry name" value="Zinc/RING finger domain, C3HC4 (zinc finger)"/>
    <property type="match status" value="1"/>
</dbReference>